<dbReference type="Proteomes" id="UP001589891">
    <property type="component" value="Unassembled WGS sequence"/>
</dbReference>
<dbReference type="EMBL" id="JBHLSS010000077">
    <property type="protein sequence ID" value="MFC0710370.1"/>
    <property type="molecule type" value="Genomic_DNA"/>
</dbReference>
<reference evidence="1 2" key="1">
    <citation type="submission" date="2024-09" db="EMBL/GenBank/DDBJ databases">
        <authorList>
            <person name="Sun Q."/>
            <person name="Mori K."/>
        </authorList>
    </citation>
    <scope>NUCLEOTIDE SEQUENCE [LARGE SCALE GENOMIC DNA]</scope>
    <source>
        <strain evidence="1 2">NCAIM B.01794</strain>
    </source>
</reference>
<keyword evidence="2" id="KW-1185">Reference proteome</keyword>
<evidence type="ECO:0000313" key="2">
    <source>
        <dbReference type="Proteomes" id="UP001589891"/>
    </source>
</evidence>
<name>A0ABV6SPY9_AZOPA</name>
<accession>A0ABV6SPY9</accession>
<proteinExistence type="predicted"/>
<dbReference type="RefSeq" id="WP_394543271.1">
    <property type="nucleotide sequence ID" value="NZ_CP171449.1"/>
</dbReference>
<evidence type="ECO:0000313" key="1">
    <source>
        <dbReference type="EMBL" id="MFC0710370.1"/>
    </source>
</evidence>
<organism evidence="1 2">
    <name type="scientific">Azorhizophilus paspali</name>
    <name type="common">Azotobacter paspali</name>
    <dbReference type="NCBI Taxonomy" id="69963"/>
    <lineage>
        <taxon>Bacteria</taxon>
        <taxon>Pseudomonadati</taxon>
        <taxon>Pseudomonadota</taxon>
        <taxon>Gammaproteobacteria</taxon>
        <taxon>Pseudomonadales</taxon>
        <taxon>Pseudomonadaceae</taxon>
        <taxon>Azorhizophilus</taxon>
    </lineage>
</organism>
<sequence length="40" mass="4721">MRLNVSNRQTTQELGLDEGDVQRMTEQLRAWGWSSVADRW</sequence>
<comment type="caution">
    <text evidence="1">The sequence shown here is derived from an EMBL/GenBank/DDBJ whole genome shotgun (WGS) entry which is preliminary data.</text>
</comment>
<protein>
    <submittedName>
        <fullName evidence="1">Uncharacterized protein</fullName>
    </submittedName>
</protein>
<gene>
    <name evidence="1" type="ORF">ACFFGX_12665</name>
</gene>